<dbReference type="InterPro" id="IPR000014">
    <property type="entry name" value="PAS"/>
</dbReference>
<dbReference type="EMBL" id="JAAEDL010000001">
    <property type="protein sequence ID" value="MBR0679031.1"/>
    <property type="molecule type" value="Genomic_DNA"/>
</dbReference>
<name>A0A9X9X5P5_9PROT</name>
<feature type="domain" description="Histidine kinase" evidence="9">
    <location>
        <begin position="153"/>
        <end position="370"/>
    </location>
</feature>
<keyword evidence="3" id="KW-0597">Phosphoprotein</keyword>
<comment type="catalytic activity">
    <reaction evidence="1">
        <text>ATP + protein L-histidine = ADP + protein N-phospho-L-histidine.</text>
        <dbReference type="EC" id="2.7.13.3"/>
    </reaction>
</comment>
<dbReference type="InterPro" id="IPR003594">
    <property type="entry name" value="HATPase_dom"/>
</dbReference>
<dbReference type="Gene3D" id="3.30.565.10">
    <property type="entry name" value="Histidine kinase-like ATPase, C-terminal domain"/>
    <property type="match status" value="1"/>
</dbReference>
<evidence type="ECO:0000256" key="1">
    <source>
        <dbReference type="ARBA" id="ARBA00000085"/>
    </source>
</evidence>
<evidence type="ECO:0000313" key="11">
    <source>
        <dbReference type="Proteomes" id="UP001138709"/>
    </source>
</evidence>
<keyword evidence="7" id="KW-0067">ATP-binding</keyword>
<dbReference type="InterPro" id="IPR003661">
    <property type="entry name" value="HisK_dim/P_dom"/>
</dbReference>
<evidence type="ECO:0000259" key="9">
    <source>
        <dbReference type="PROSITE" id="PS50109"/>
    </source>
</evidence>
<dbReference type="PROSITE" id="PS50109">
    <property type="entry name" value="HIS_KIN"/>
    <property type="match status" value="1"/>
</dbReference>
<sequence length="378" mass="40265">MKGGLLRRAARPSTWRGRAAPDAAAILGAIPVPVVVLDAANRFISVNAAAEQFFSSSAASLAQLGLAELLPADSRLFALIEQVRRLDARVSDHDLALESPRLARRGVSVHAAPLPELAGAVVLTLQDGSTAQMLDRQLNFRGAARGASAMAAMLAHEVKNPLSGIRGAAQLLEQNAGEGDRELCQLIQDEADRIRGLVDRFDMFSERPVELGPVNIHRVLDHVRRIAESGFASHLRITEEYDPSLPAVWGNRDLLVQILLNLVKNAAEAVDPVGGEIVLSTAYHHGVRIAVPGSADRVHLPLQMSVRDNGPGIAEEVRGTLFEPFVSTKRGGQGLGLALVAKLVADQGGLIECDSRPGRTVFRLSMPTPPPGSLGTAQ</sequence>
<dbReference type="CDD" id="cd00082">
    <property type="entry name" value="HisKA"/>
    <property type="match status" value="1"/>
</dbReference>
<dbReference type="Proteomes" id="UP001138709">
    <property type="component" value="Unassembled WGS sequence"/>
</dbReference>
<dbReference type="Gene3D" id="3.30.450.20">
    <property type="entry name" value="PAS domain"/>
    <property type="match status" value="1"/>
</dbReference>
<dbReference type="GO" id="GO:0005524">
    <property type="term" value="F:ATP binding"/>
    <property type="evidence" value="ECO:0007669"/>
    <property type="project" value="UniProtKB-KW"/>
</dbReference>
<dbReference type="PANTHER" id="PTHR43065:SF10">
    <property type="entry name" value="PEROXIDE STRESS-ACTIVATED HISTIDINE KINASE MAK3"/>
    <property type="match status" value="1"/>
</dbReference>
<dbReference type="InterPro" id="IPR013656">
    <property type="entry name" value="PAS_4"/>
</dbReference>
<evidence type="ECO:0000256" key="5">
    <source>
        <dbReference type="ARBA" id="ARBA00022741"/>
    </source>
</evidence>
<keyword evidence="5" id="KW-0547">Nucleotide-binding</keyword>
<protein>
    <recommendedName>
        <fullName evidence="2">histidine kinase</fullName>
        <ecNumber evidence="2">2.7.13.3</ecNumber>
    </recommendedName>
</protein>
<dbReference type="InterPro" id="IPR004358">
    <property type="entry name" value="Sig_transdc_His_kin-like_C"/>
</dbReference>
<dbReference type="PRINTS" id="PR00344">
    <property type="entry name" value="BCTRLSENSOR"/>
</dbReference>
<dbReference type="SMART" id="SM00091">
    <property type="entry name" value="PAS"/>
    <property type="match status" value="1"/>
</dbReference>
<dbReference type="SUPFAM" id="SSF55785">
    <property type="entry name" value="PYP-like sensor domain (PAS domain)"/>
    <property type="match status" value="1"/>
</dbReference>
<dbReference type="SUPFAM" id="SSF55874">
    <property type="entry name" value="ATPase domain of HSP90 chaperone/DNA topoisomerase II/histidine kinase"/>
    <property type="match status" value="1"/>
</dbReference>
<evidence type="ECO:0000256" key="3">
    <source>
        <dbReference type="ARBA" id="ARBA00022553"/>
    </source>
</evidence>
<dbReference type="InterPro" id="IPR005467">
    <property type="entry name" value="His_kinase_dom"/>
</dbReference>
<evidence type="ECO:0000256" key="7">
    <source>
        <dbReference type="ARBA" id="ARBA00022840"/>
    </source>
</evidence>
<reference evidence="10" key="1">
    <citation type="submission" date="2020-01" db="EMBL/GenBank/DDBJ databases">
        <authorList>
            <person name="Rat A."/>
        </authorList>
    </citation>
    <scope>NUCLEOTIDE SEQUENCE</scope>
    <source>
        <strain evidence="10">LMG 31228</strain>
    </source>
</reference>
<dbReference type="Pfam" id="PF00512">
    <property type="entry name" value="HisKA"/>
    <property type="match status" value="1"/>
</dbReference>
<organism evidence="10 11">
    <name type="scientific">Neoroseomonas eburnea</name>
    <dbReference type="NCBI Taxonomy" id="1346889"/>
    <lineage>
        <taxon>Bacteria</taxon>
        <taxon>Pseudomonadati</taxon>
        <taxon>Pseudomonadota</taxon>
        <taxon>Alphaproteobacteria</taxon>
        <taxon>Acetobacterales</taxon>
        <taxon>Acetobacteraceae</taxon>
        <taxon>Neoroseomonas</taxon>
    </lineage>
</organism>
<reference evidence="10" key="2">
    <citation type="journal article" date="2021" name="Syst. Appl. Microbiol.">
        <title>Roseomonas hellenica sp. nov., isolated from roots of wild-growing Alkanna tinctoria.</title>
        <authorList>
            <person name="Rat A."/>
            <person name="Naranjo H.D."/>
            <person name="Lebbe L."/>
            <person name="Cnockaert M."/>
            <person name="Krigas N."/>
            <person name="Grigoriadou K."/>
            <person name="Maloupa E."/>
            <person name="Willems A."/>
        </authorList>
    </citation>
    <scope>NUCLEOTIDE SEQUENCE</scope>
    <source>
        <strain evidence="10">LMG 31228</strain>
    </source>
</reference>
<accession>A0A9X9X5P5</accession>
<dbReference type="AlphaFoldDB" id="A0A9X9X5P5"/>
<dbReference type="EC" id="2.7.13.3" evidence="2"/>
<dbReference type="SMART" id="SM00387">
    <property type="entry name" value="HATPase_c"/>
    <property type="match status" value="1"/>
</dbReference>
<dbReference type="SMART" id="SM00388">
    <property type="entry name" value="HisKA"/>
    <property type="match status" value="1"/>
</dbReference>
<evidence type="ECO:0000256" key="2">
    <source>
        <dbReference type="ARBA" id="ARBA00012438"/>
    </source>
</evidence>
<dbReference type="InterPro" id="IPR036097">
    <property type="entry name" value="HisK_dim/P_sf"/>
</dbReference>
<dbReference type="SUPFAM" id="SSF47384">
    <property type="entry name" value="Homodimeric domain of signal transducing histidine kinase"/>
    <property type="match status" value="1"/>
</dbReference>
<dbReference type="InterPro" id="IPR036890">
    <property type="entry name" value="HATPase_C_sf"/>
</dbReference>
<dbReference type="PANTHER" id="PTHR43065">
    <property type="entry name" value="SENSOR HISTIDINE KINASE"/>
    <property type="match status" value="1"/>
</dbReference>
<keyword evidence="8" id="KW-0902">Two-component regulatory system</keyword>
<keyword evidence="11" id="KW-1185">Reference proteome</keyword>
<gene>
    <name evidence="10" type="ORF">GXW74_00905</name>
</gene>
<keyword evidence="4" id="KW-0808">Transferase</keyword>
<proteinExistence type="predicted"/>
<dbReference type="RefSeq" id="WP_211844383.1">
    <property type="nucleotide sequence ID" value="NZ_JAAEDL010000001.1"/>
</dbReference>
<keyword evidence="6" id="KW-0418">Kinase</keyword>
<evidence type="ECO:0000256" key="4">
    <source>
        <dbReference type="ARBA" id="ARBA00022679"/>
    </source>
</evidence>
<comment type="caution">
    <text evidence="10">The sequence shown here is derived from an EMBL/GenBank/DDBJ whole genome shotgun (WGS) entry which is preliminary data.</text>
</comment>
<evidence type="ECO:0000256" key="6">
    <source>
        <dbReference type="ARBA" id="ARBA00022777"/>
    </source>
</evidence>
<dbReference type="Pfam" id="PF02518">
    <property type="entry name" value="HATPase_c"/>
    <property type="match status" value="1"/>
</dbReference>
<dbReference type="Gene3D" id="1.10.287.130">
    <property type="match status" value="1"/>
</dbReference>
<evidence type="ECO:0000313" key="10">
    <source>
        <dbReference type="EMBL" id="MBR0679031.1"/>
    </source>
</evidence>
<evidence type="ECO:0000256" key="8">
    <source>
        <dbReference type="ARBA" id="ARBA00023012"/>
    </source>
</evidence>
<dbReference type="InterPro" id="IPR035965">
    <property type="entry name" value="PAS-like_dom_sf"/>
</dbReference>
<dbReference type="CDD" id="cd00130">
    <property type="entry name" value="PAS"/>
    <property type="match status" value="1"/>
</dbReference>
<dbReference type="Pfam" id="PF08448">
    <property type="entry name" value="PAS_4"/>
    <property type="match status" value="1"/>
</dbReference>
<dbReference type="GO" id="GO:0000155">
    <property type="term" value="F:phosphorelay sensor kinase activity"/>
    <property type="evidence" value="ECO:0007669"/>
    <property type="project" value="InterPro"/>
</dbReference>